<keyword evidence="3 4" id="KW-0732">Signal</keyword>
<organism evidence="6 7">
    <name type="scientific">Pseudoduganella namucuonensis</name>
    <dbReference type="NCBI Taxonomy" id="1035707"/>
    <lineage>
        <taxon>Bacteria</taxon>
        <taxon>Pseudomonadati</taxon>
        <taxon>Pseudomonadota</taxon>
        <taxon>Betaproteobacteria</taxon>
        <taxon>Burkholderiales</taxon>
        <taxon>Oxalobacteraceae</taxon>
        <taxon>Telluria group</taxon>
        <taxon>Pseudoduganella</taxon>
    </lineage>
</organism>
<sequence>MKHAMSLLLTLACAHAFAACDKSEIRLVNSMREIAQPYHANVDKGARMFARWAGLERNYVLQLNHGDSAKQVSLMRGLLATNARCTVFNVEPNADPVIKPMVDTAQRAGAWIVTHWAHGEGLHPFDGYGQWIAHVAVDSLEAGRAISVALADAMGGEGGIVALQGRLDTDPARKRYAGLQQVLKDRPGLRLLDQQAANWDRTAAFPVMQTWLAKYGGRIKGVWAANDDMALGALEALRAAGLAGRIPVVGVDGIPEAIAAIVKGEMRATVSSDAYYQGSIGLAMGVCVLTGQTPAPAAWPRDRREFYLKLQLITPHNAAQFRGDPPPSAYIPEWDCAHLWKRSTGPAF</sequence>
<evidence type="ECO:0000256" key="3">
    <source>
        <dbReference type="ARBA" id="ARBA00022729"/>
    </source>
</evidence>
<dbReference type="InterPro" id="IPR025997">
    <property type="entry name" value="SBP_2_dom"/>
</dbReference>
<evidence type="ECO:0000259" key="5">
    <source>
        <dbReference type="Pfam" id="PF13407"/>
    </source>
</evidence>
<evidence type="ECO:0000313" key="6">
    <source>
        <dbReference type="EMBL" id="SFU96910.1"/>
    </source>
</evidence>
<dbReference type="PANTHER" id="PTHR46847:SF1">
    <property type="entry name" value="D-ALLOSE-BINDING PERIPLASMIC PROTEIN-RELATED"/>
    <property type="match status" value="1"/>
</dbReference>
<evidence type="ECO:0000256" key="4">
    <source>
        <dbReference type="SAM" id="SignalP"/>
    </source>
</evidence>
<evidence type="ECO:0000256" key="1">
    <source>
        <dbReference type="ARBA" id="ARBA00004196"/>
    </source>
</evidence>
<evidence type="ECO:0000313" key="7">
    <source>
        <dbReference type="Proteomes" id="UP000199391"/>
    </source>
</evidence>
<dbReference type="RefSeq" id="WP_177307320.1">
    <property type="nucleotide sequence ID" value="NZ_FPBO01000017.1"/>
</dbReference>
<dbReference type="Proteomes" id="UP000199391">
    <property type="component" value="Unassembled WGS sequence"/>
</dbReference>
<accession>A0A1I7KHK3</accession>
<protein>
    <submittedName>
        <fullName evidence="6">Ribose transport system substrate-binding protein</fullName>
    </submittedName>
</protein>
<dbReference type="STRING" id="1035707.SAMN05216552_10178"/>
<dbReference type="PROSITE" id="PS51257">
    <property type="entry name" value="PROKAR_LIPOPROTEIN"/>
    <property type="match status" value="1"/>
</dbReference>
<dbReference type="EMBL" id="FPBO01000017">
    <property type="protein sequence ID" value="SFU96910.1"/>
    <property type="molecule type" value="Genomic_DNA"/>
</dbReference>
<keyword evidence="7" id="KW-1185">Reference proteome</keyword>
<feature type="domain" description="Periplasmic binding protein" evidence="5">
    <location>
        <begin position="34"/>
        <end position="292"/>
    </location>
</feature>
<evidence type="ECO:0000256" key="2">
    <source>
        <dbReference type="ARBA" id="ARBA00007639"/>
    </source>
</evidence>
<reference evidence="7" key="1">
    <citation type="submission" date="2016-10" db="EMBL/GenBank/DDBJ databases">
        <authorList>
            <person name="Varghese N."/>
            <person name="Submissions S."/>
        </authorList>
    </citation>
    <scope>NUCLEOTIDE SEQUENCE [LARGE SCALE GENOMIC DNA]</scope>
    <source>
        <strain evidence="7">CGMCC 1.11014</strain>
    </source>
</reference>
<dbReference type="GO" id="GO:0030313">
    <property type="term" value="C:cell envelope"/>
    <property type="evidence" value="ECO:0007669"/>
    <property type="project" value="UniProtKB-SubCell"/>
</dbReference>
<feature type="chain" id="PRO_5011757313" evidence="4">
    <location>
        <begin position="19"/>
        <end position="348"/>
    </location>
</feature>
<name>A0A1I7KHK3_9BURK</name>
<gene>
    <name evidence="6" type="ORF">SAMN05216552_10178</name>
</gene>
<comment type="similarity">
    <text evidence="2">Belongs to the bacterial solute-binding protein 2 family.</text>
</comment>
<proteinExistence type="inferred from homology"/>
<comment type="subcellular location">
    <subcellularLocation>
        <location evidence="1">Cell envelope</location>
    </subcellularLocation>
</comment>
<dbReference type="GO" id="GO:0030246">
    <property type="term" value="F:carbohydrate binding"/>
    <property type="evidence" value="ECO:0007669"/>
    <property type="project" value="UniProtKB-ARBA"/>
</dbReference>
<dbReference type="CDD" id="cd01536">
    <property type="entry name" value="PBP1_ABC_sugar_binding-like"/>
    <property type="match status" value="1"/>
</dbReference>
<dbReference type="AlphaFoldDB" id="A0A1I7KHK3"/>
<dbReference type="Pfam" id="PF13407">
    <property type="entry name" value="Peripla_BP_4"/>
    <property type="match status" value="1"/>
</dbReference>
<dbReference type="InterPro" id="IPR028082">
    <property type="entry name" value="Peripla_BP_I"/>
</dbReference>
<dbReference type="PANTHER" id="PTHR46847">
    <property type="entry name" value="D-ALLOSE-BINDING PERIPLASMIC PROTEIN-RELATED"/>
    <property type="match status" value="1"/>
</dbReference>
<feature type="signal peptide" evidence="4">
    <location>
        <begin position="1"/>
        <end position="18"/>
    </location>
</feature>
<dbReference type="SUPFAM" id="SSF53822">
    <property type="entry name" value="Periplasmic binding protein-like I"/>
    <property type="match status" value="1"/>
</dbReference>
<dbReference type="Gene3D" id="3.40.50.2300">
    <property type="match status" value="2"/>
</dbReference>